<keyword evidence="1" id="KW-1133">Transmembrane helix</keyword>
<keyword evidence="1" id="KW-0812">Transmembrane</keyword>
<evidence type="ECO:0000313" key="2">
    <source>
        <dbReference type="EMBL" id="TDO29170.1"/>
    </source>
</evidence>
<dbReference type="PANTHER" id="PTHR30386">
    <property type="entry name" value="MEMBRANE FUSION SUBUNIT OF EMRAB-TOLC MULTIDRUG EFFLUX PUMP"/>
    <property type="match status" value="1"/>
</dbReference>
<evidence type="ECO:0000256" key="1">
    <source>
        <dbReference type="SAM" id="Phobius"/>
    </source>
</evidence>
<keyword evidence="3" id="KW-1185">Reference proteome</keyword>
<dbReference type="Gene3D" id="2.40.50.100">
    <property type="match status" value="1"/>
</dbReference>
<reference evidence="2 3" key="1">
    <citation type="submission" date="2019-03" db="EMBL/GenBank/DDBJ databases">
        <title>Genomic Encyclopedia of Archaeal and Bacterial Type Strains, Phase II (KMG-II): from individual species to whole genera.</title>
        <authorList>
            <person name="Goeker M."/>
        </authorList>
    </citation>
    <scope>NUCLEOTIDE SEQUENCE [LARGE SCALE GENOMIC DNA]</scope>
    <source>
        <strain evidence="2 3">DSM 28323</strain>
    </source>
</reference>
<sequence length="453" mass="50791">MDNYMSKYITCEPEEELSKNPIPSFQNIYHIRRKSKVKNWLWGSLFLLFLVMFLPWTQNIRATGLITTLRQEQRPQQLNSVIGGKVEKWWVKEGDFVKKGDTILQLGEVKVEYFDPALLERTGLQITAKESAGTGYENKAQTATQQVSALEEGRTLKLSQIDIKLRQQQLKVESDSMDLNAVLNELNVAKRQIDAAKAMLDSGVIALVDFERRKITFQNATAKRIGAENKLLQSKQELTALRIEKNAVVQEYADKIAKARGDQYSAISDKASNDAEVAKLKNAYANYDMRNKLYFVTAPQSGQITKARKAGIGEILKEGDMIVEIVPDKIQYAVEMFVSPMDMPLLSRGQKIRFVFDGFPAIVFSGWPSSSYGTFGGVVAAIENSVSLNGKFRVLVTEDPNEKAWPTQLRIGGGANGIALLKDVTVGYELWRNINGFPPEYYQPVNAEKGKGK</sequence>
<keyword evidence="1" id="KW-0472">Membrane</keyword>
<dbReference type="EMBL" id="SNWP01000010">
    <property type="protein sequence ID" value="TDO29170.1"/>
    <property type="molecule type" value="Genomic_DNA"/>
</dbReference>
<dbReference type="PRINTS" id="PR01490">
    <property type="entry name" value="RTXTOXIND"/>
</dbReference>
<dbReference type="Proteomes" id="UP000295741">
    <property type="component" value="Unassembled WGS sequence"/>
</dbReference>
<organism evidence="2 3">
    <name type="scientific">Sediminibacterium goheungense</name>
    <dbReference type="NCBI Taxonomy" id="1086393"/>
    <lineage>
        <taxon>Bacteria</taxon>
        <taxon>Pseudomonadati</taxon>
        <taxon>Bacteroidota</taxon>
        <taxon>Chitinophagia</taxon>
        <taxon>Chitinophagales</taxon>
        <taxon>Chitinophagaceae</taxon>
        <taxon>Sediminibacterium</taxon>
    </lineage>
</organism>
<dbReference type="InterPro" id="IPR050739">
    <property type="entry name" value="MFP"/>
</dbReference>
<evidence type="ECO:0000313" key="3">
    <source>
        <dbReference type="Proteomes" id="UP000295741"/>
    </source>
</evidence>
<proteinExistence type="predicted"/>
<comment type="caution">
    <text evidence="2">The sequence shown here is derived from an EMBL/GenBank/DDBJ whole genome shotgun (WGS) entry which is preliminary data.</text>
</comment>
<name>A0A4R6J1N6_9BACT</name>
<protein>
    <submittedName>
        <fullName evidence="2">Multidrug resistance efflux pump</fullName>
    </submittedName>
</protein>
<dbReference type="AlphaFoldDB" id="A0A4R6J1N6"/>
<dbReference type="InterPro" id="IPR011053">
    <property type="entry name" value="Single_hybrid_motif"/>
</dbReference>
<feature type="transmembrane region" description="Helical" evidence="1">
    <location>
        <begin position="40"/>
        <end position="57"/>
    </location>
</feature>
<gene>
    <name evidence="2" type="ORF">BC659_1253</name>
</gene>
<dbReference type="SUPFAM" id="SSF51230">
    <property type="entry name" value="Single hybrid motif"/>
    <property type="match status" value="1"/>
</dbReference>
<accession>A0A4R6J1N6</accession>